<keyword evidence="2" id="KW-0539">Nucleus</keyword>
<dbReference type="GO" id="GO:0043023">
    <property type="term" value="F:ribosomal large subunit binding"/>
    <property type="evidence" value="ECO:0007669"/>
    <property type="project" value="InterPro"/>
</dbReference>
<keyword evidence="4" id="KW-1185">Reference proteome</keyword>
<dbReference type="PANTHER" id="PTHR12746">
    <property type="entry name" value="NONSENSE-MEDIATED MRNA DECAY PROTEIN 3"/>
    <property type="match status" value="1"/>
</dbReference>
<accession>A0A7D9E624</accession>
<comment type="similarity">
    <text evidence="2">Belongs to the NMD3 family.</text>
</comment>
<dbReference type="PANTHER" id="PTHR12746:SF2">
    <property type="entry name" value="60S RIBOSOMAL EXPORT PROTEIN NMD3"/>
    <property type="match status" value="1"/>
</dbReference>
<evidence type="ECO:0000313" key="4">
    <source>
        <dbReference type="Proteomes" id="UP001152795"/>
    </source>
</evidence>
<dbReference type="GO" id="GO:0015031">
    <property type="term" value="P:protein transport"/>
    <property type="evidence" value="ECO:0007669"/>
    <property type="project" value="UniProtKB-KW"/>
</dbReference>
<evidence type="ECO:0000256" key="2">
    <source>
        <dbReference type="RuleBase" id="RU364108"/>
    </source>
</evidence>
<dbReference type="InterPro" id="IPR039768">
    <property type="entry name" value="Nmd3"/>
</dbReference>
<keyword evidence="2" id="KW-0963">Cytoplasm</keyword>
<dbReference type="GO" id="GO:0005634">
    <property type="term" value="C:nucleus"/>
    <property type="evidence" value="ECO:0007669"/>
    <property type="project" value="UniProtKB-SubCell"/>
</dbReference>
<proteinExistence type="inferred from homology"/>
<reference evidence="3" key="1">
    <citation type="submission" date="2020-04" db="EMBL/GenBank/DDBJ databases">
        <authorList>
            <person name="Alioto T."/>
            <person name="Alioto T."/>
            <person name="Gomez Garrido J."/>
        </authorList>
    </citation>
    <scope>NUCLEOTIDE SEQUENCE</scope>
    <source>
        <strain evidence="3">A484AB</strain>
    </source>
</reference>
<dbReference type="GO" id="GO:0005737">
    <property type="term" value="C:cytoplasm"/>
    <property type="evidence" value="ECO:0007669"/>
    <property type="project" value="UniProtKB-SubCell"/>
</dbReference>
<dbReference type="EMBL" id="CACRXK020004088">
    <property type="protein sequence ID" value="CAB4001448.1"/>
    <property type="molecule type" value="Genomic_DNA"/>
</dbReference>
<dbReference type="Proteomes" id="UP001152795">
    <property type="component" value="Unassembled WGS sequence"/>
</dbReference>
<keyword evidence="2" id="KW-0653">Protein transport</keyword>
<evidence type="ECO:0000313" key="3">
    <source>
        <dbReference type="EMBL" id="CAB4001448.1"/>
    </source>
</evidence>
<comment type="subcellular location">
    <subcellularLocation>
        <location evidence="2">Cytoplasm</location>
    </subcellularLocation>
    <subcellularLocation>
        <location evidence="2">Nucleus</location>
    </subcellularLocation>
</comment>
<evidence type="ECO:0000256" key="1">
    <source>
        <dbReference type="ARBA" id="ARBA00002269"/>
    </source>
</evidence>
<gene>
    <name evidence="3" type="ORF">PACLA_8A050590</name>
</gene>
<dbReference type="OrthoDB" id="203821at2759"/>
<comment type="caution">
    <text evidence="3">The sequence shown here is derived from an EMBL/GenBank/DDBJ whole genome shotgun (WGS) entry which is preliminary data.</text>
</comment>
<sequence>MCVACLRTQVDITEGIPKQVHLNFCKACERYLQPPNTWVSCTLESRELLALCLKKLKGLSKVRLIDAGFVWTEPHSKRIKVKLTIQKEFVDLECWI</sequence>
<dbReference type="InterPro" id="IPR007064">
    <property type="entry name" value="Nmd3_N"/>
</dbReference>
<organism evidence="3 4">
    <name type="scientific">Paramuricea clavata</name>
    <name type="common">Red gorgonian</name>
    <name type="synonym">Violescent sea-whip</name>
    <dbReference type="NCBI Taxonomy" id="317549"/>
    <lineage>
        <taxon>Eukaryota</taxon>
        <taxon>Metazoa</taxon>
        <taxon>Cnidaria</taxon>
        <taxon>Anthozoa</taxon>
        <taxon>Octocorallia</taxon>
        <taxon>Malacalcyonacea</taxon>
        <taxon>Plexauridae</taxon>
        <taxon>Paramuricea</taxon>
    </lineage>
</organism>
<name>A0A7D9E624_PARCT</name>
<keyword evidence="2" id="KW-0813">Transport</keyword>
<comment type="function">
    <text evidence="1 2">Acts as an adapter for the XPO1/CRM1-mediated export of the 60S ribosomal subunit.</text>
</comment>
<dbReference type="AlphaFoldDB" id="A0A7D9E624"/>
<dbReference type="GO" id="GO:0000055">
    <property type="term" value="P:ribosomal large subunit export from nucleus"/>
    <property type="evidence" value="ECO:0007669"/>
    <property type="project" value="TreeGrafter"/>
</dbReference>
<dbReference type="Pfam" id="PF04981">
    <property type="entry name" value="NMD3"/>
    <property type="match status" value="1"/>
</dbReference>
<protein>
    <recommendedName>
        <fullName evidence="2">60S ribosomal export protein NMD3</fullName>
    </recommendedName>
</protein>